<dbReference type="STRING" id="3708.A0A078GY43"/>
<dbReference type="InterPro" id="IPR036380">
    <property type="entry name" value="Isochorismatase-like_sf"/>
</dbReference>
<accession>A0A078GY43</accession>
<protein>
    <submittedName>
        <fullName evidence="3">BnaC05g37200D protein</fullName>
    </submittedName>
</protein>
<dbReference type="Pfam" id="PF00857">
    <property type="entry name" value="Isochorismatase"/>
    <property type="match status" value="1"/>
</dbReference>
<dbReference type="CDD" id="cd00431">
    <property type="entry name" value="cysteine_hydrolases"/>
    <property type="match status" value="1"/>
</dbReference>
<dbReference type="EMBL" id="LK032249">
    <property type="protein sequence ID" value="CDY30142.1"/>
    <property type="molecule type" value="Genomic_DNA"/>
</dbReference>
<evidence type="ECO:0000259" key="2">
    <source>
        <dbReference type="Pfam" id="PF00857"/>
    </source>
</evidence>
<proteinExistence type="inferred from homology"/>
<gene>
    <name evidence="3" type="primary">BnaC05g37200D</name>
    <name evidence="3" type="ORF">GSBRNA2T00044719001</name>
</gene>
<dbReference type="Proteomes" id="UP000028999">
    <property type="component" value="Unassembled WGS sequence"/>
</dbReference>
<sequence>MAERWTNTALLVIDMQQNDFIEEGSVTQVKGGKAIVRNVIRVVELARQRGVLVVWDKRFLLSVSKVVREHDPQGRDVEIFRRHHYRSEKVGPVVKGTLGSKLVDGLNIREEEDYKIVKTRFSAFFGTHLHSFLQTSGVTKLVIAGVQTPNCIRQTVFDAVELDYPDVTVIVDATAAATPEIHTANILDMRNIGVKTPTLHEWSEEFA</sequence>
<dbReference type="Gene3D" id="3.40.50.850">
    <property type="entry name" value="Isochorismatase-like"/>
    <property type="match status" value="1"/>
</dbReference>
<dbReference type="Gramene" id="CDY30142">
    <property type="protein sequence ID" value="CDY30142"/>
    <property type="gene ID" value="GSBRNA2T00044719001"/>
</dbReference>
<evidence type="ECO:0000256" key="1">
    <source>
        <dbReference type="ARBA" id="ARBA00006336"/>
    </source>
</evidence>
<dbReference type="PaxDb" id="3708-A0A078GY43"/>
<organism evidence="3 4">
    <name type="scientific">Brassica napus</name>
    <name type="common">Rape</name>
    <dbReference type="NCBI Taxonomy" id="3708"/>
    <lineage>
        <taxon>Eukaryota</taxon>
        <taxon>Viridiplantae</taxon>
        <taxon>Streptophyta</taxon>
        <taxon>Embryophyta</taxon>
        <taxon>Tracheophyta</taxon>
        <taxon>Spermatophyta</taxon>
        <taxon>Magnoliopsida</taxon>
        <taxon>eudicotyledons</taxon>
        <taxon>Gunneridae</taxon>
        <taxon>Pentapetalae</taxon>
        <taxon>rosids</taxon>
        <taxon>malvids</taxon>
        <taxon>Brassicales</taxon>
        <taxon>Brassicaceae</taxon>
        <taxon>Brassiceae</taxon>
        <taxon>Brassica</taxon>
    </lineage>
</organism>
<dbReference type="InterPro" id="IPR000868">
    <property type="entry name" value="Isochorismatase-like_dom"/>
</dbReference>
<evidence type="ECO:0000313" key="3">
    <source>
        <dbReference type="EMBL" id="CDY30142.1"/>
    </source>
</evidence>
<dbReference type="AlphaFoldDB" id="A0A078GY43"/>
<comment type="similarity">
    <text evidence="1">Belongs to the isochorismatase family.</text>
</comment>
<dbReference type="PANTHER" id="PTHR47044">
    <property type="entry name" value="OS02G0276400 PROTEIN"/>
    <property type="match status" value="1"/>
</dbReference>
<dbReference type="OMA" id="PNCPRAT"/>
<keyword evidence="4" id="KW-1185">Reference proteome</keyword>
<reference evidence="3 4" key="1">
    <citation type="journal article" date="2014" name="Science">
        <title>Plant genetics. Early allopolyploid evolution in the post-Neolithic Brassica napus oilseed genome.</title>
        <authorList>
            <person name="Chalhoub B."/>
            <person name="Denoeud F."/>
            <person name="Liu S."/>
            <person name="Parkin I.A."/>
            <person name="Tang H."/>
            <person name="Wang X."/>
            <person name="Chiquet J."/>
            <person name="Belcram H."/>
            <person name="Tong C."/>
            <person name="Samans B."/>
            <person name="Correa M."/>
            <person name="Da Silva C."/>
            <person name="Just J."/>
            <person name="Falentin C."/>
            <person name="Koh C.S."/>
            <person name="Le Clainche I."/>
            <person name="Bernard M."/>
            <person name="Bento P."/>
            <person name="Noel B."/>
            <person name="Labadie K."/>
            <person name="Alberti A."/>
            <person name="Charles M."/>
            <person name="Arnaud D."/>
            <person name="Guo H."/>
            <person name="Daviaud C."/>
            <person name="Alamery S."/>
            <person name="Jabbari K."/>
            <person name="Zhao M."/>
            <person name="Edger P.P."/>
            <person name="Chelaifa H."/>
            <person name="Tack D."/>
            <person name="Lassalle G."/>
            <person name="Mestiri I."/>
            <person name="Schnel N."/>
            <person name="Le Paslier M.C."/>
            <person name="Fan G."/>
            <person name="Renault V."/>
            <person name="Bayer P.E."/>
            <person name="Golicz A.A."/>
            <person name="Manoli S."/>
            <person name="Lee T.H."/>
            <person name="Thi V.H."/>
            <person name="Chalabi S."/>
            <person name="Hu Q."/>
            <person name="Fan C."/>
            <person name="Tollenaere R."/>
            <person name="Lu Y."/>
            <person name="Battail C."/>
            <person name="Shen J."/>
            <person name="Sidebottom C.H."/>
            <person name="Wang X."/>
            <person name="Canaguier A."/>
            <person name="Chauveau A."/>
            <person name="Berard A."/>
            <person name="Deniot G."/>
            <person name="Guan M."/>
            <person name="Liu Z."/>
            <person name="Sun F."/>
            <person name="Lim Y.P."/>
            <person name="Lyons E."/>
            <person name="Town C.D."/>
            <person name="Bancroft I."/>
            <person name="Wang X."/>
            <person name="Meng J."/>
            <person name="Ma J."/>
            <person name="Pires J.C."/>
            <person name="King G.J."/>
            <person name="Brunel D."/>
            <person name="Delourme R."/>
            <person name="Renard M."/>
            <person name="Aury J.M."/>
            <person name="Adams K.L."/>
            <person name="Batley J."/>
            <person name="Snowdon R.J."/>
            <person name="Tost J."/>
            <person name="Edwards D."/>
            <person name="Zhou Y."/>
            <person name="Hua W."/>
            <person name="Sharpe A.G."/>
            <person name="Paterson A.H."/>
            <person name="Guan C."/>
            <person name="Wincker P."/>
        </authorList>
    </citation>
    <scope>NUCLEOTIDE SEQUENCE [LARGE SCALE GENOMIC DNA]</scope>
    <source>
        <strain evidence="4">cv. Darmor-bzh</strain>
    </source>
</reference>
<name>A0A078GY43_BRANA</name>
<evidence type="ECO:0000313" key="4">
    <source>
        <dbReference type="Proteomes" id="UP000028999"/>
    </source>
</evidence>
<feature type="domain" description="Isochorismatase-like" evidence="2">
    <location>
        <begin position="8"/>
        <end position="196"/>
    </location>
</feature>
<dbReference type="SUPFAM" id="SSF52499">
    <property type="entry name" value="Isochorismatase-like hydrolases"/>
    <property type="match status" value="1"/>
</dbReference>